<dbReference type="InterPro" id="IPR009057">
    <property type="entry name" value="Homeodomain-like_sf"/>
</dbReference>
<dbReference type="InterPro" id="IPR002514">
    <property type="entry name" value="Transposase_8"/>
</dbReference>
<dbReference type="KEGG" id="buz:AYM40_35595"/>
<reference evidence="1 6" key="1">
    <citation type="journal article" date="2016" name="Gene">
        <title>PacBio SMRT assembly of a complex multi-replicon genome reveals chlorocatechol degradative operon in a region of genome plasticity.</title>
        <authorList>
            <person name="Ricker N."/>
            <person name="Shen S.Y."/>
            <person name="Goordial J."/>
            <person name="Jin S."/>
            <person name="Fulthorpe R.R."/>
        </authorList>
    </citation>
    <scope>NUCLEOTIDE SEQUENCE [LARGE SCALE GENOMIC DNA]</scope>
    <source>
        <strain evidence="1 6">OLGA172</strain>
        <plasmid evidence="3">pOLGA1</plasmid>
        <plasmid evidence="6">polga1</plasmid>
    </source>
</reference>
<dbReference type="KEGG" id="buz:AYM40_36335"/>
<dbReference type="SUPFAM" id="SSF46689">
    <property type="entry name" value="Homeodomain-like"/>
    <property type="match status" value="1"/>
</dbReference>
<keyword evidence="6" id="KW-1185">Reference proteome</keyword>
<dbReference type="EMBL" id="CP014580">
    <property type="protein sequence ID" value="ANB77787.1"/>
    <property type="molecule type" value="Genomic_DNA"/>
</dbReference>
<evidence type="ECO:0000313" key="5">
    <source>
        <dbReference type="EMBL" id="ANB77826.1"/>
    </source>
</evidence>
<dbReference type="KEGG" id="buz:AYM40_26145"/>
<dbReference type="KEGG" id="buz:AYM40_36090"/>
<evidence type="ECO:0008006" key="7">
    <source>
        <dbReference type="Google" id="ProtNLM"/>
    </source>
</evidence>
<dbReference type="EMBL" id="CP014580">
    <property type="protein sequence ID" value="ANB77826.1"/>
    <property type="molecule type" value="Genomic_DNA"/>
</dbReference>
<organism evidence="1 6">
    <name type="scientific">Paraburkholderia phytofirmans OLGA172</name>
    <dbReference type="NCBI Taxonomy" id="1417228"/>
    <lineage>
        <taxon>Bacteria</taxon>
        <taxon>Pseudomonadati</taxon>
        <taxon>Pseudomonadota</taxon>
        <taxon>Betaproteobacteria</taxon>
        <taxon>Burkholderiales</taxon>
        <taxon>Burkholderiaceae</taxon>
        <taxon>Paraburkholderia</taxon>
    </lineage>
</organism>
<accession>A0A160FJS4</accession>
<dbReference type="KEGG" id="buz:AYM40_09755"/>
<protein>
    <recommendedName>
        <fullName evidence="7">Transposase</fullName>
    </recommendedName>
</protein>
<sequence>MAADSSDLNERLVAGFERGGRRRRFDPQAKRELVQACLQPGVSVARMALEHKLNANLLRKWISQHQQEQGGHVATTVTGSAMPAFVPVVAVDRIESVHTKPEHVTLAPTRPEPDRALPYTPAPSRLMAELPNGITLRLECAGQDATLVSVMIETLGRCDVPARR</sequence>
<evidence type="ECO:0000313" key="3">
    <source>
        <dbReference type="EMBL" id="ANB77711.1"/>
    </source>
</evidence>
<evidence type="ECO:0000313" key="6">
    <source>
        <dbReference type="Proteomes" id="UP000076852"/>
    </source>
</evidence>
<geneLocation type="plasmid" evidence="6">
    <name>polga1</name>
</geneLocation>
<proteinExistence type="predicted"/>
<dbReference type="Proteomes" id="UP000076852">
    <property type="component" value="Plasmid pOLGA1"/>
</dbReference>
<evidence type="ECO:0000313" key="2">
    <source>
        <dbReference type="EMBL" id="ANB75793.1"/>
    </source>
</evidence>
<dbReference type="EMBL" id="CP014580">
    <property type="protein sequence ID" value="ANB77711.1"/>
    <property type="molecule type" value="Genomic_DNA"/>
</dbReference>
<dbReference type="NCBIfam" id="NF047595">
    <property type="entry name" value="IS66_ISRel24_TnpA"/>
    <property type="match status" value="1"/>
</dbReference>
<evidence type="ECO:0000313" key="4">
    <source>
        <dbReference type="EMBL" id="ANB77787.1"/>
    </source>
</evidence>
<dbReference type="EMBL" id="CP014578">
    <property type="protein sequence ID" value="ANB72620.1"/>
    <property type="molecule type" value="Genomic_DNA"/>
</dbReference>
<dbReference type="EMBL" id="CP014579">
    <property type="protein sequence ID" value="ANB75793.1"/>
    <property type="molecule type" value="Genomic_DNA"/>
</dbReference>
<gene>
    <name evidence="1" type="ORF">AYM40_09755</name>
    <name evidence="2" type="ORF">AYM40_26145</name>
    <name evidence="3" type="ORF">AYM40_35595</name>
    <name evidence="4" type="ORF">AYM40_36090</name>
    <name evidence="5" type="ORF">AYM40_36335</name>
</gene>
<dbReference type="Proteomes" id="UP000076852">
    <property type="component" value="Chromosome 2"/>
</dbReference>
<dbReference type="GO" id="GO:0004803">
    <property type="term" value="F:transposase activity"/>
    <property type="evidence" value="ECO:0007669"/>
    <property type="project" value="InterPro"/>
</dbReference>
<dbReference type="GO" id="GO:0006313">
    <property type="term" value="P:DNA transposition"/>
    <property type="evidence" value="ECO:0007669"/>
    <property type="project" value="InterPro"/>
</dbReference>
<dbReference type="STRING" id="1804984.AYM40_09755"/>
<dbReference type="AlphaFoldDB" id="A0A160FJS4"/>
<dbReference type="Pfam" id="PF01527">
    <property type="entry name" value="HTH_Tnp_1"/>
    <property type="match status" value="1"/>
</dbReference>
<dbReference type="Proteomes" id="UP000076852">
    <property type="component" value="Chromosome 1"/>
</dbReference>
<name>A0A160FJS4_9BURK</name>
<evidence type="ECO:0000313" key="1">
    <source>
        <dbReference type="EMBL" id="ANB72620.1"/>
    </source>
</evidence>
<dbReference type="RefSeq" id="WP_063496046.1">
    <property type="nucleotide sequence ID" value="NZ_CP014578.1"/>
</dbReference>
<dbReference type="GO" id="GO:0003677">
    <property type="term" value="F:DNA binding"/>
    <property type="evidence" value="ECO:0007669"/>
    <property type="project" value="InterPro"/>
</dbReference>
<keyword evidence="3" id="KW-0614">Plasmid</keyword>
<dbReference type="OrthoDB" id="9800877at2"/>
<geneLocation type="plasmid" evidence="3">
    <name>pOLGA1</name>
</geneLocation>